<evidence type="ECO:0000313" key="12">
    <source>
        <dbReference type="Proteomes" id="UP000298416"/>
    </source>
</evidence>
<feature type="transmembrane region" description="Helical" evidence="9">
    <location>
        <begin position="1982"/>
        <end position="2003"/>
    </location>
</feature>
<dbReference type="PROSITE" id="PS00211">
    <property type="entry name" value="ABC_TRANSPORTER_1"/>
    <property type="match status" value="2"/>
</dbReference>
<dbReference type="CDD" id="cd03213">
    <property type="entry name" value="ABCG_EPDR"/>
    <property type="match status" value="2"/>
</dbReference>
<dbReference type="PANTHER" id="PTHR48041">
    <property type="entry name" value="ABC TRANSPORTER G FAMILY MEMBER 28"/>
    <property type="match status" value="1"/>
</dbReference>
<evidence type="ECO:0000256" key="6">
    <source>
        <dbReference type="ARBA" id="ARBA00022840"/>
    </source>
</evidence>
<evidence type="ECO:0000256" key="5">
    <source>
        <dbReference type="ARBA" id="ARBA00022741"/>
    </source>
</evidence>
<gene>
    <name evidence="11" type="ORF">SASPL_125396</name>
</gene>
<dbReference type="GO" id="GO:0140359">
    <property type="term" value="F:ABC-type transporter activity"/>
    <property type="evidence" value="ECO:0007669"/>
    <property type="project" value="InterPro"/>
</dbReference>
<evidence type="ECO:0000256" key="4">
    <source>
        <dbReference type="ARBA" id="ARBA00022692"/>
    </source>
</evidence>
<feature type="transmembrane region" description="Helical" evidence="9">
    <location>
        <begin position="1877"/>
        <end position="1894"/>
    </location>
</feature>
<evidence type="ECO:0000256" key="9">
    <source>
        <dbReference type="SAM" id="Phobius"/>
    </source>
</evidence>
<dbReference type="EMBL" id="PNBA02000009">
    <property type="protein sequence ID" value="KAG6412711.1"/>
    <property type="molecule type" value="Genomic_DNA"/>
</dbReference>
<dbReference type="InterPro" id="IPR027417">
    <property type="entry name" value="P-loop_NTPase"/>
</dbReference>
<feature type="transmembrane region" description="Helical" evidence="9">
    <location>
        <begin position="789"/>
        <end position="805"/>
    </location>
</feature>
<feature type="transmembrane region" description="Helical" evidence="9">
    <location>
        <begin position="890"/>
        <end position="915"/>
    </location>
</feature>
<comment type="similarity">
    <text evidence="2">Belongs to the ABC transporter superfamily. ABCG family. Eye pigment precursor importer (TC 3.A.1.204) subfamily.</text>
</comment>
<protein>
    <recommendedName>
        <fullName evidence="10">ABC transporter domain-containing protein</fullName>
    </recommendedName>
</protein>
<dbReference type="InterPro" id="IPR050352">
    <property type="entry name" value="ABCG_transporters"/>
</dbReference>
<feature type="transmembrane region" description="Helical" evidence="9">
    <location>
        <begin position="990"/>
        <end position="1012"/>
    </location>
</feature>
<dbReference type="SMART" id="SM00382">
    <property type="entry name" value="AAA"/>
    <property type="match status" value="2"/>
</dbReference>
<feature type="transmembrane region" description="Helical" evidence="9">
    <location>
        <begin position="866"/>
        <end position="884"/>
    </location>
</feature>
<feature type="transmembrane region" description="Helical" evidence="9">
    <location>
        <begin position="1906"/>
        <end position="1926"/>
    </location>
</feature>
<evidence type="ECO:0000313" key="11">
    <source>
        <dbReference type="EMBL" id="KAG6412711.1"/>
    </source>
</evidence>
<dbReference type="FunFam" id="3.40.50.300:FF:000367">
    <property type="entry name" value="ABC transporter G family member 24"/>
    <property type="match status" value="2"/>
</dbReference>
<dbReference type="InterPro" id="IPR017871">
    <property type="entry name" value="ABC_transporter-like_CS"/>
</dbReference>
<evidence type="ECO:0000256" key="7">
    <source>
        <dbReference type="ARBA" id="ARBA00022989"/>
    </source>
</evidence>
<comment type="caution">
    <text evidence="11">The sequence shown here is derived from an EMBL/GenBank/DDBJ whole genome shotgun (WGS) entry which is preliminary data.</text>
</comment>
<keyword evidence="3" id="KW-0813">Transport</keyword>
<dbReference type="GO" id="GO:0005524">
    <property type="term" value="F:ATP binding"/>
    <property type="evidence" value="ECO:0007669"/>
    <property type="project" value="UniProtKB-KW"/>
</dbReference>
<keyword evidence="7 9" id="KW-1133">Transmembrane helix</keyword>
<accession>A0A8X8XJX1</accession>
<dbReference type="PANTHER" id="PTHR48041:SF1">
    <property type="entry name" value="ABC TRANSPORTER G FAMILY MEMBER 24"/>
    <property type="match status" value="1"/>
</dbReference>
<feature type="domain" description="ABC transporter" evidence="10">
    <location>
        <begin position="1510"/>
        <end position="1752"/>
    </location>
</feature>
<dbReference type="Pfam" id="PF00005">
    <property type="entry name" value="ABC_tran"/>
    <property type="match status" value="2"/>
</dbReference>
<organism evidence="11">
    <name type="scientific">Salvia splendens</name>
    <name type="common">Scarlet sage</name>
    <dbReference type="NCBI Taxonomy" id="180675"/>
    <lineage>
        <taxon>Eukaryota</taxon>
        <taxon>Viridiplantae</taxon>
        <taxon>Streptophyta</taxon>
        <taxon>Embryophyta</taxon>
        <taxon>Tracheophyta</taxon>
        <taxon>Spermatophyta</taxon>
        <taxon>Magnoliopsida</taxon>
        <taxon>eudicotyledons</taxon>
        <taxon>Gunneridae</taxon>
        <taxon>Pentapetalae</taxon>
        <taxon>asterids</taxon>
        <taxon>lamiids</taxon>
        <taxon>Lamiales</taxon>
        <taxon>Lamiaceae</taxon>
        <taxon>Nepetoideae</taxon>
        <taxon>Mentheae</taxon>
        <taxon>Salviinae</taxon>
        <taxon>Salvia</taxon>
        <taxon>Salvia subgen. Calosphace</taxon>
        <taxon>core Calosphace</taxon>
    </lineage>
</organism>
<proteinExistence type="inferred from homology"/>
<feature type="transmembrane region" description="Helical" evidence="9">
    <location>
        <begin position="817"/>
        <end position="837"/>
    </location>
</feature>
<evidence type="ECO:0000256" key="8">
    <source>
        <dbReference type="ARBA" id="ARBA00023136"/>
    </source>
</evidence>
<dbReference type="PROSITE" id="PS50893">
    <property type="entry name" value="ABC_TRANSPORTER_2"/>
    <property type="match status" value="2"/>
</dbReference>
<dbReference type="InterPro" id="IPR043926">
    <property type="entry name" value="ABCG_dom"/>
</dbReference>
<keyword evidence="6" id="KW-0067">ATP-binding</keyword>
<dbReference type="InterPro" id="IPR003593">
    <property type="entry name" value="AAA+_ATPase"/>
</dbReference>
<dbReference type="InterPro" id="IPR003439">
    <property type="entry name" value="ABC_transporter-like_ATP-bd"/>
</dbReference>
<dbReference type="Pfam" id="PF19055">
    <property type="entry name" value="ABC2_membrane_7"/>
    <property type="match status" value="3"/>
</dbReference>
<keyword evidence="8 9" id="KW-0472">Membrane</keyword>
<sequence length="2133" mass="237748">MTDATRRFCTAAEAEIYFSNLKSGGDSLKLNRNCNSSHWVAGCEPGWACGLDNDDPVDLKNSRDIPPRGSDCDTCCEGFFCPQGLTCMLRKYKYKLPAATPNHTCGGANMWADARTNSEVFCSAGSYCPTSIEQLPCSDGNYCPKGSTDEKRKFLNRPIECVQYHYTSLHASVTFEIITVDLYALNAKYTGCFRLTTCNSKSESQNIHAYGVMLIAALSTLLLIIYNCSDQIITTRERRYAKSREAAARTVKEKTQARARWKVAKEAAKKHAIELSSQLSGKFSRKTMPNQDQVKILNDLESETSDGFELSNAQPERKRTEASHLLDIPHGNEDIYSSFDVSGSEHLNKNTKKKIPKEKEIHTHSQIFKYAYSQLEREKAQQQQNKNLTFSGVISMATSSETRKRPLIEIAFRDLNVSLKGKHKTLLRCVTGKIKPGRITAIMGPSGAGKTTFLSALAGKAVGCMVNGMILVNGKSVSIHCYRRIIGFVPQDDIVHGNLTVEENLWFSARCRLSADLPKPDKVLIVERVIDSLGLQGIRGSLVGTVEKRGISGGQRKRVNVGIELVMEPSLLFLDEPTSGLDSSSSQLFLRALRREALEGVNICMVVHQPSYTLFRAFDDLILLAKGGLTVYHGPVKRVEEYFCGLGIVAPERVNPPDYYIDILEGMVKASSNSGVSCTELPVRWMQHKGYPIPPDMRTSATAGSAMPAINIDDRSHDFDDSVREEHSFAGEVWQDVKANVERKRDAIRHNFLRSIDLSYRRTPSVFLQYKYFVARVGKQRLREAKTQAVDYLILLIAGACLGSLTEANDETFGFGAYTYTIIGVSLLCKVAALRSFSQDKLQYWRESASGISSLAHFVSKDTIDMFNTIIKPVVYLSMFYFFSNPRSSFAFNYVVLLCLVYCVTGIAYALAIFLEPGPSQLCSVLLPVVLTLIATQVNATNIVKDIANFCYPKWALEAFVLANAERYYGVWLLTRCGALLKYGYNVHHWALRLSFLIMCGAAFRVIAFIGMHDPDPDPGSGSNTGANFRKKQILHLASKMGWIKEVCILVMIQMVLVECQEYGDFNTSDQTVMKRLTELANLRISTVTSDLIHTQMAHKATFCVTDPEEEWNKSFNYSSNLDFLSKCITQTQGDLAQRLCSAAELKFYFTNFIANTRSAASFLKPNINCNSTTWVSGCEPGWACTLGTNQPPTLITQSQQIPVRTYNCQPCCEGFFCPQGLTCMIPCPLGAHCPRGIHNALTGLCDPYMYQLPLGLPNHTCGGANIWADVGRGGSIDRVVDVVVPSLNLRHYCRMGSSSETRKSLGFLERNICPCSFINLIVRANHRMLQIDIMQCQHYEAEYKPIRMHVGISVMLFVFYNCYGKVITIRERRYARSRETAVKSMKESARAQARWLAAVETIRRRAAEISHSFSRRNSIVPNDLQLSDVSGVEAAYPQEREIEEFPDSFEHVDPETGGVDQNEVKVKHIRTNTQIFKYAYSQLERERAVSGVSSVTMVSEVRRRPTIEIAFRDLTVTLKQKKLRLLRSANGEILPGRITAVMGPSGAGKTTMLSALAGKTVGCSVAGLVLINGEVESIRSYKKIVGFVPQDDVVHGNLTVEENIWFSANCRLSAVLPKVEKVLIVERVIESLGLQPVRSSLVGTVEKRGISGGQRKRVNVGLELVVEPSLLFLDEPTSGLDSSSSQLLLRALKREAVEGVNICAVVHQPSYSLFNMFDDLILLAKGGLIAYHGAVRDLEDYFAGIGINVPDRINPPDYFIDVLEGMVKPHTSSGVAYEELPLRWMLHKGYPVPPDMQRTVSGAGLPANYANSRNQENLEFLHNLKYRVEALLDVVGNTFFKPKDLSRRQTPSILAQYRHFLARVAKQRLREARIQAIDYLILLLAGAFMGLVAKSGDENFGAPGYTYTVIATSLLCKITALRTFSLDKLQYRRERASGISSLAHFVAKDTIDHFNTLIKPLVYLSMFYFFSNPRSTFLDNYIVLLCLVYCVTGVAYTLAIFLEPGPSQLVMINTLTQQCYLFLFNMLMKLALSNLQCSVLLPVVLTLLSTQPKDSQFIKILTRLCYPSWALEAFIVSNAKSYHGVWLIQRCGALLKTGYNLHDWTLCISLLIATGAGCRVFAFVGMLALQNK</sequence>
<keyword evidence="5" id="KW-0547">Nucleotide-binding</keyword>
<keyword evidence="12" id="KW-1185">Reference proteome</keyword>
<keyword evidence="4 9" id="KW-0812">Transmembrane</keyword>
<comment type="subcellular location">
    <subcellularLocation>
        <location evidence="1">Membrane</location>
        <topology evidence="1">Multi-pass membrane protein</topology>
    </subcellularLocation>
</comment>
<reference evidence="11" key="2">
    <citation type="submission" date="2020-08" db="EMBL/GenBank/DDBJ databases">
        <title>Plant Genome Project.</title>
        <authorList>
            <person name="Zhang R.-G."/>
        </authorList>
    </citation>
    <scope>NUCLEOTIDE SEQUENCE</scope>
    <source>
        <strain evidence="11">Huo1</strain>
        <tissue evidence="11">Leaf</tissue>
    </source>
</reference>
<evidence type="ECO:0000259" key="10">
    <source>
        <dbReference type="PROSITE" id="PS50893"/>
    </source>
</evidence>
<name>A0A8X8XJX1_SALSN</name>
<dbReference type="GO" id="GO:0016887">
    <property type="term" value="F:ATP hydrolysis activity"/>
    <property type="evidence" value="ECO:0007669"/>
    <property type="project" value="InterPro"/>
</dbReference>
<feature type="domain" description="ABC transporter" evidence="10">
    <location>
        <begin position="412"/>
        <end position="651"/>
    </location>
</feature>
<evidence type="ECO:0000256" key="3">
    <source>
        <dbReference type="ARBA" id="ARBA00022448"/>
    </source>
</evidence>
<feature type="transmembrane region" description="Helical" evidence="9">
    <location>
        <begin position="1347"/>
        <end position="1364"/>
    </location>
</feature>
<reference evidence="11" key="1">
    <citation type="submission" date="2018-01" db="EMBL/GenBank/DDBJ databases">
        <authorList>
            <person name="Mao J.F."/>
        </authorList>
    </citation>
    <scope>NUCLEOTIDE SEQUENCE</scope>
    <source>
        <strain evidence="11">Huo1</strain>
        <tissue evidence="11">Leaf</tissue>
    </source>
</reference>
<dbReference type="Proteomes" id="UP000298416">
    <property type="component" value="Unassembled WGS sequence"/>
</dbReference>
<dbReference type="SUPFAM" id="SSF52540">
    <property type="entry name" value="P-loop containing nucleoside triphosphate hydrolases"/>
    <property type="match status" value="2"/>
</dbReference>
<feature type="transmembrane region" description="Helical" evidence="9">
    <location>
        <begin position="2109"/>
        <end position="2130"/>
    </location>
</feature>
<evidence type="ECO:0000256" key="2">
    <source>
        <dbReference type="ARBA" id="ARBA00005814"/>
    </source>
</evidence>
<evidence type="ECO:0000256" key="1">
    <source>
        <dbReference type="ARBA" id="ARBA00004141"/>
    </source>
</evidence>
<feature type="transmembrane region" description="Helical" evidence="9">
    <location>
        <begin position="2023"/>
        <end position="2049"/>
    </location>
</feature>
<dbReference type="GO" id="GO:0016020">
    <property type="term" value="C:membrane"/>
    <property type="evidence" value="ECO:0007669"/>
    <property type="project" value="UniProtKB-SubCell"/>
</dbReference>
<feature type="transmembrane region" description="Helical" evidence="9">
    <location>
        <begin position="207"/>
        <end position="229"/>
    </location>
</feature>
<dbReference type="Gene3D" id="3.40.50.300">
    <property type="entry name" value="P-loop containing nucleotide triphosphate hydrolases"/>
    <property type="match status" value="2"/>
</dbReference>